<dbReference type="AlphaFoldDB" id="A0A1Y1SE48"/>
<name>A0A1Y1SE48_9GAMM</name>
<evidence type="ECO:0000313" key="2">
    <source>
        <dbReference type="Proteomes" id="UP000192342"/>
    </source>
</evidence>
<sequence>MLVAGGLLWGNTATAGLVNSGKVLATGGVINVDGAGGGGIAPWATISGYATRDGINGGLHYTWVYLPDYSLNSYGFTAGFFDRLELSYTRSTLPTGGTFDTVGLISDAAGLDTGIEPFNTTIKMDVYGAKLRLFGDAVYTSDSWIPQVAIGGHWKENKNAALMNTLQAADTEDWEAYAVATKIFFPISTLVSVAGRYTSANQTGLTGFGGPDGNDKELRLEVSIAHLLSKNTAFGFEYAQHGDNLGGHSVELAGLDLTGVTGLLSDLGLGTGDTLTQLPEDDWFDAFFAYFPNKNISFVFAYAMLGNITLTPEQHGFYISMHATW</sequence>
<protein>
    <recommendedName>
        <fullName evidence="3">DUF3034 family protein</fullName>
    </recommendedName>
</protein>
<proteinExistence type="predicted"/>
<comment type="caution">
    <text evidence="1">The sequence shown here is derived from an EMBL/GenBank/DDBJ whole genome shotgun (WGS) entry which is preliminary data.</text>
</comment>
<gene>
    <name evidence="1" type="ORF">ATO7_09177</name>
</gene>
<dbReference type="InterPro" id="IPR021393">
    <property type="entry name" value="DUF3034"/>
</dbReference>
<dbReference type="EMBL" id="AQQV01000002">
    <property type="protein sequence ID" value="ORE87201.1"/>
    <property type="molecule type" value="Genomic_DNA"/>
</dbReference>
<evidence type="ECO:0000313" key="1">
    <source>
        <dbReference type="EMBL" id="ORE87201.1"/>
    </source>
</evidence>
<reference evidence="1 2" key="1">
    <citation type="submission" date="2013-04" db="EMBL/GenBank/DDBJ databases">
        <title>Oceanococcus atlanticus 22II-S10r2 Genome Sequencing.</title>
        <authorList>
            <person name="Lai Q."/>
            <person name="Li G."/>
            <person name="Shao Z."/>
        </authorList>
    </citation>
    <scope>NUCLEOTIDE SEQUENCE [LARGE SCALE GENOMIC DNA]</scope>
    <source>
        <strain evidence="1 2">22II-S10r2</strain>
    </source>
</reference>
<keyword evidence="2" id="KW-1185">Reference proteome</keyword>
<organism evidence="1 2">
    <name type="scientific">Oceanococcus atlanticus</name>
    <dbReference type="NCBI Taxonomy" id="1317117"/>
    <lineage>
        <taxon>Bacteria</taxon>
        <taxon>Pseudomonadati</taxon>
        <taxon>Pseudomonadota</taxon>
        <taxon>Gammaproteobacteria</taxon>
        <taxon>Chromatiales</taxon>
        <taxon>Oceanococcaceae</taxon>
        <taxon>Oceanococcus</taxon>
    </lineage>
</organism>
<dbReference type="Proteomes" id="UP000192342">
    <property type="component" value="Unassembled WGS sequence"/>
</dbReference>
<evidence type="ECO:0008006" key="3">
    <source>
        <dbReference type="Google" id="ProtNLM"/>
    </source>
</evidence>
<dbReference type="STRING" id="1317117.ATO7_09177"/>
<dbReference type="Pfam" id="PF11231">
    <property type="entry name" value="DUF3034"/>
    <property type="match status" value="1"/>
</dbReference>
<accession>A0A1Y1SE48</accession>